<organism evidence="1 2">
    <name type="scientific">Anthostomella pinea</name>
    <dbReference type="NCBI Taxonomy" id="933095"/>
    <lineage>
        <taxon>Eukaryota</taxon>
        <taxon>Fungi</taxon>
        <taxon>Dikarya</taxon>
        <taxon>Ascomycota</taxon>
        <taxon>Pezizomycotina</taxon>
        <taxon>Sordariomycetes</taxon>
        <taxon>Xylariomycetidae</taxon>
        <taxon>Xylariales</taxon>
        <taxon>Xylariaceae</taxon>
        <taxon>Anthostomella</taxon>
    </lineage>
</organism>
<reference evidence="1" key="1">
    <citation type="submission" date="2023-10" db="EMBL/GenBank/DDBJ databases">
        <authorList>
            <person name="Hackl T."/>
        </authorList>
    </citation>
    <scope>NUCLEOTIDE SEQUENCE</scope>
</reference>
<keyword evidence="2" id="KW-1185">Reference proteome</keyword>
<accession>A0AAI8YJK7</accession>
<dbReference type="AlphaFoldDB" id="A0AAI8YJK7"/>
<dbReference type="EMBL" id="CAUWAG010000010">
    <property type="protein sequence ID" value="CAJ2507140.1"/>
    <property type="molecule type" value="Genomic_DNA"/>
</dbReference>
<comment type="caution">
    <text evidence="1">The sequence shown here is derived from an EMBL/GenBank/DDBJ whole genome shotgun (WGS) entry which is preliminary data.</text>
</comment>
<proteinExistence type="predicted"/>
<sequence length="173" mass="19247">MNDSICFPEWDKSATMRHITAYRDHHKSSDTHRINGQHGADYFANDEAQSFSPAWALEMNCYQNAMHLCSLEKTNYVGFRFELALLGSIPGACKVFSCRITGRSENHAGRAAKLCFWTAEGAANSMAQVARGEFRVGDTTPTVMMDRIRAAEQVESPASRTLQVVGPRQIANK</sequence>
<dbReference type="Proteomes" id="UP001295740">
    <property type="component" value="Unassembled WGS sequence"/>
</dbReference>
<evidence type="ECO:0000313" key="1">
    <source>
        <dbReference type="EMBL" id="CAJ2507140.1"/>
    </source>
</evidence>
<gene>
    <name evidence="1" type="ORF">KHLLAP_LOCUS7608</name>
</gene>
<protein>
    <submittedName>
        <fullName evidence="1">Uu.00g083260.m01.CDS01</fullName>
    </submittedName>
</protein>
<evidence type="ECO:0000313" key="2">
    <source>
        <dbReference type="Proteomes" id="UP001295740"/>
    </source>
</evidence>
<name>A0AAI8YJK7_9PEZI</name>